<sequence length="155" mass="18228">MYKVLLVNDCKFENFIMRDMLINLGYEVIISNEFNAVRDARELNCNFIIANFIMKEKTGDKILKQIKEMYPETKCVLSSSNDIKLEDFNNSVIDGFIHTPITKEKLEKVMVENEPLLNKYSKHMKPLFCTYCGVKMDDDEKLAKFCKYCGEKYKF</sequence>
<accession>A0A401UGK3</accession>
<dbReference type="InterPro" id="IPR052048">
    <property type="entry name" value="ST_Response_Regulator"/>
</dbReference>
<dbReference type="InterPro" id="IPR011006">
    <property type="entry name" value="CheY-like_superfamily"/>
</dbReference>
<name>A0A401UGK3_9CLOT</name>
<evidence type="ECO:0000313" key="6">
    <source>
        <dbReference type="Proteomes" id="UP000287872"/>
    </source>
</evidence>
<dbReference type="SUPFAM" id="SSF52172">
    <property type="entry name" value="CheY-like"/>
    <property type="match status" value="1"/>
</dbReference>
<dbReference type="AlphaFoldDB" id="A0A401UGK3"/>
<dbReference type="PANTHER" id="PTHR43228:SF1">
    <property type="entry name" value="TWO-COMPONENT RESPONSE REGULATOR ARR22"/>
    <property type="match status" value="1"/>
</dbReference>
<dbReference type="PROSITE" id="PS50110">
    <property type="entry name" value="RESPONSE_REGULATORY"/>
    <property type="match status" value="1"/>
</dbReference>
<dbReference type="PANTHER" id="PTHR43228">
    <property type="entry name" value="TWO-COMPONENT RESPONSE REGULATOR"/>
    <property type="match status" value="1"/>
</dbReference>
<feature type="domain" description="Response regulatory" evidence="4">
    <location>
        <begin position="3"/>
        <end position="114"/>
    </location>
</feature>
<comment type="caution">
    <text evidence="3">Lacks conserved residue(s) required for the propagation of feature annotation.</text>
</comment>
<dbReference type="GO" id="GO:0000160">
    <property type="term" value="P:phosphorelay signal transduction system"/>
    <property type="evidence" value="ECO:0007669"/>
    <property type="project" value="InterPro"/>
</dbReference>
<evidence type="ECO:0000259" key="4">
    <source>
        <dbReference type="PROSITE" id="PS50110"/>
    </source>
</evidence>
<reference evidence="5 6" key="1">
    <citation type="submission" date="2018-11" db="EMBL/GenBank/DDBJ databases">
        <title>Genome sequencing and assembly of Clostridium tagluense strain A121.</title>
        <authorList>
            <person name="Murakami T."/>
            <person name="Segawa T."/>
            <person name="Shcherbakova V.A."/>
            <person name="Mori H."/>
            <person name="Yoshimura Y."/>
        </authorList>
    </citation>
    <scope>NUCLEOTIDE SEQUENCE [LARGE SCALE GENOMIC DNA]</scope>
    <source>
        <strain evidence="5 6">A121</strain>
    </source>
</reference>
<evidence type="ECO:0000256" key="2">
    <source>
        <dbReference type="ARBA" id="ARBA00024867"/>
    </source>
</evidence>
<evidence type="ECO:0000256" key="1">
    <source>
        <dbReference type="ARBA" id="ARBA00018672"/>
    </source>
</evidence>
<dbReference type="OrthoDB" id="1953833at2"/>
<organism evidence="5 6">
    <name type="scientific">Clostridium tagluense</name>
    <dbReference type="NCBI Taxonomy" id="360422"/>
    <lineage>
        <taxon>Bacteria</taxon>
        <taxon>Bacillati</taxon>
        <taxon>Bacillota</taxon>
        <taxon>Clostridia</taxon>
        <taxon>Eubacteriales</taxon>
        <taxon>Clostridiaceae</taxon>
        <taxon>Clostridium</taxon>
    </lineage>
</organism>
<proteinExistence type="predicted"/>
<dbReference type="InterPro" id="IPR001789">
    <property type="entry name" value="Sig_transdc_resp-reg_receiver"/>
</dbReference>
<gene>
    <name evidence="5" type="ORF">Ctaglu_02490</name>
</gene>
<keyword evidence="6" id="KW-1185">Reference proteome</keyword>
<comment type="function">
    <text evidence="2">May play the central regulatory role in sporulation. It may be an element of the effector pathway responsible for the activation of sporulation genes in response to nutritional stress. Spo0A may act in concert with spo0H (a sigma factor) to control the expression of some genes that are critical to the sporulation process.</text>
</comment>
<comment type="caution">
    <text evidence="5">The sequence shown here is derived from an EMBL/GenBank/DDBJ whole genome shotgun (WGS) entry which is preliminary data.</text>
</comment>
<dbReference type="EMBL" id="BHYK01000001">
    <property type="protein sequence ID" value="GCD08626.1"/>
    <property type="molecule type" value="Genomic_DNA"/>
</dbReference>
<evidence type="ECO:0000313" key="5">
    <source>
        <dbReference type="EMBL" id="GCD08626.1"/>
    </source>
</evidence>
<dbReference type="GeneID" id="77239602"/>
<protein>
    <recommendedName>
        <fullName evidence="1">Stage 0 sporulation protein A homolog</fullName>
    </recommendedName>
</protein>
<dbReference type="Gene3D" id="3.40.50.2300">
    <property type="match status" value="1"/>
</dbReference>
<dbReference type="RefSeq" id="WP_124997255.1">
    <property type="nucleotide sequence ID" value="NZ_BHYK01000001.1"/>
</dbReference>
<evidence type="ECO:0000256" key="3">
    <source>
        <dbReference type="PROSITE-ProRule" id="PRU00169"/>
    </source>
</evidence>
<dbReference type="Proteomes" id="UP000287872">
    <property type="component" value="Unassembled WGS sequence"/>
</dbReference>